<gene>
    <name evidence="8" type="ORF">PS273GM_19275</name>
</gene>
<evidence type="ECO:0000256" key="5">
    <source>
        <dbReference type="ARBA" id="ARBA00023251"/>
    </source>
</evidence>
<dbReference type="EMBL" id="CP015641">
    <property type="protein sequence ID" value="ANF28102.1"/>
    <property type="molecule type" value="Genomic_DNA"/>
</dbReference>
<dbReference type="PANTHER" id="PTHR35333">
    <property type="entry name" value="BETA-LACTAMASE"/>
    <property type="match status" value="1"/>
</dbReference>
<feature type="domain" description="Beta-lactamase class A catalytic" evidence="7">
    <location>
        <begin position="40"/>
        <end position="249"/>
    </location>
</feature>
<accession>A0A172WXH6</accession>
<comment type="similarity">
    <text evidence="2 6">Belongs to the class-A beta-lactamase family.</text>
</comment>
<dbReference type="InterPro" id="IPR023650">
    <property type="entry name" value="Beta-lactam_class-A_AS"/>
</dbReference>
<evidence type="ECO:0000256" key="1">
    <source>
        <dbReference type="ARBA" id="ARBA00001526"/>
    </source>
</evidence>
<keyword evidence="5 6" id="KW-0046">Antibiotic resistance</keyword>
<protein>
    <recommendedName>
        <fullName evidence="3 6">Beta-lactamase</fullName>
        <ecNumber evidence="3 6">3.5.2.6</ecNumber>
    </recommendedName>
</protein>
<keyword evidence="4 6" id="KW-0378">Hydrolase</keyword>
<dbReference type="AlphaFoldDB" id="A0A172WXH6"/>
<evidence type="ECO:0000256" key="4">
    <source>
        <dbReference type="ARBA" id="ARBA00022801"/>
    </source>
</evidence>
<dbReference type="PROSITE" id="PS00146">
    <property type="entry name" value="BETA_LACTAMASE_A"/>
    <property type="match status" value="1"/>
</dbReference>
<evidence type="ECO:0000313" key="8">
    <source>
        <dbReference type="EMBL" id="ANF28102.1"/>
    </source>
</evidence>
<dbReference type="PRINTS" id="PR00118">
    <property type="entry name" value="BLACTAMASEA"/>
</dbReference>
<dbReference type="GO" id="GO:0046677">
    <property type="term" value="P:response to antibiotic"/>
    <property type="evidence" value="ECO:0007669"/>
    <property type="project" value="UniProtKB-UniRule"/>
</dbReference>
<dbReference type="SUPFAM" id="SSF56601">
    <property type="entry name" value="beta-lactamase/transpeptidase-like"/>
    <property type="match status" value="1"/>
</dbReference>
<dbReference type="NCBIfam" id="NF033103">
    <property type="entry name" value="bla_class_A"/>
    <property type="match status" value="1"/>
</dbReference>
<dbReference type="InterPro" id="IPR012338">
    <property type="entry name" value="Beta-lactam/transpept-like"/>
</dbReference>
<dbReference type="Gene3D" id="3.40.710.10">
    <property type="entry name" value="DD-peptidase/beta-lactamase superfamily"/>
    <property type="match status" value="1"/>
</dbReference>
<comment type="catalytic activity">
    <reaction evidence="1 6">
        <text>a beta-lactam + H2O = a substituted beta-amino acid</text>
        <dbReference type="Rhea" id="RHEA:20401"/>
        <dbReference type="ChEBI" id="CHEBI:15377"/>
        <dbReference type="ChEBI" id="CHEBI:35627"/>
        <dbReference type="ChEBI" id="CHEBI:140347"/>
        <dbReference type="EC" id="3.5.2.6"/>
    </reaction>
</comment>
<evidence type="ECO:0000256" key="2">
    <source>
        <dbReference type="ARBA" id="ARBA00009009"/>
    </source>
</evidence>
<evidence type="ECO:0000259" key="7">
    <source>
        <dbReference type="Pfam" id="PF13354"/>
    </source>
</evidence>
<proteinExistence type="inferred from homology"/>
<sequence length="300" mass="31814">MGAAVLVSSNQAISTSPFGFGSALTETVASIEARTGGHIGVSVTALESGQSWSHRGDERFPIASTFKAFSCGHLLALADRDEVELDTRVRFDETDLQSYSPITKDRVGGSGMSLFELCSATTSMSDNTAANLILRNTGGPQGFTTFMRSIGDAVTRLDRYEPELNDVGPGEERDTTTPMAAARSLETLLLGDSLSTHSREQLKAWLVNNKVGGPLLRASLPEGWKIADRTGAGGYGSRGIIAVIWPQGSNAPTSEPVIVAVYLTGTTLTLEERDATIAEVGAALVTDLKGLKQHSSTQRH</sequence>
<organism evidence="8 9">
    <name type="scientific">Stutzerimonas stutzeri</name>
    <name type="common">Pseudomonas stutzeri</name>
    <dbReference type="NCBI Taxonomy" id="316"/>
    <lineage>
        <taxon>Bacteria</taxon>
        <taxon>Pseudomonadati</taxon>
        <taxon>Pseudomonadota</taxon>
        <taxon>Gammaproteobacteria</taxon>
        <taxon>Pseudomonadales</taxon>
        <taxon>Pseudomonadaceae</taxon>
        <taxon>Stutzerimonas</taxon>
    </lineage>
</organism>
<dbReference type="InterPro" id="IPR000871">
    <property type="entry name" value="Beta-lactam_class-A"/>
</dbReference>
<dbReference type="PANTHER" id="PTHR35333:SF3">
    <property type="entry name" value="BETA-LACTAMASE-TYPE TRANSPEPTIDASE FOLD CONTAINING PROTEIN"/>
    <property type="match status" value="1"/>
</dbReference>
<reference evidence="8 9" key="1">
    <citation type="submission" date="2016-05" db="EMBL/GenBank/DDBJ databases">
        <title>Genome sequence of Pseudomonas stutzeri 273 and identification of the exopolysaccharide biosynthesis locus.</title>
        <authorList>
            <person name="Wu S."/>
            <person name="Sun C."/>
        </authorList>
    </citation>
    <scope>NUCLEOTIDE SEQUENCE [LARGE SCALE GENOMIC DNA]</scope>
    <source>
        <strain evidence="8 9">273</strain>
    </source>
</reference>
<dbReference type="Pfam" id="PF13354">
    <property type="entry name" value="Beta-lactamase2"/>
    <property type="match status" value="1"/>
</dbReference>
<dbReference type="EC" id="3.5.2.6" evidence="3 6"/>
<dbReference type="InterPro" id="IPR045155">
    <property type="entry name" value="Beta-lactam_cat"/>
</dbReference>
<dbReference type="GO" id="GO:0030655">
    <property type="term" value="P:beta-lactam antibiotic catabolic process"/>
    <property type="evidence" value="ECO:0007669"/>
    <property type="project" value="InterPro"/>
</dbReference>
<dbReference type="GO" id="GO:0008800">
    <property type="term" value="F:beta-lactamase activity"/>
    <property type="evidence" value="ECO:0007669"/>
    <property type="project" value="UniProtKB-UniRule"/>
</dbReference>
<dbReference type="Proteomes" id="UP000077787">
    <property type="component" value="Chromosome"/>
</dbReference>
<evidence type="ECO:0000313" key="9">
    <source>
        <dbReference type="Proteomes" id="UP000077787"/>
    </source>
</evidence>
<name>A0A172WXH6_STUST</name>
<evidence type="ECO:0000256" key="3">
    <source>
        <dbReference type="ARBA" id="ARBA00012865"/>
    </source>
</evidence>
<evidence type="ECO:0000256" key="6">
    <source>
        <dbReference type="RuleBase" id="RU361140"/>
    </source>
</evidence>